<reference evidence="1 2" key="1">
    <citation type="submission" date="2020-07" db="EMBL/GenBank/DDBJ databases">
        <title>Endozoicomonas sp. nov., isolated from sediment.</title>
        <authorList>
            <person name="Gu T."/>
        </authorList>
    </citation>
    <scope>NUCLEOTIDE SEQUENCE [LARGE SCALE GENOMIC DNA]</scope>
    <source>
        <strain evidence="1 2">SM1973</strain>
    </source>
</reference>
<comment type="caution">
    <text evidence="1">The sequence shown here is derived from an EMBL/GenBank/DDBJ whole genome shotgun (WGS) entry which is preliminary data.</text>
</comment>
<accession>A0A853IJ74</accession>
<evidence type="ECO:0000313" key="2">
    <source>
        <dbReference type="Proteomes" id="UP000569732"/>
    </source>
</evidence>
<proteinExistence type="predicted"/>
<dbReference type="EMBL" id="JACCKB010000062">
    <property type="protein sequence ID" value="NYZ69135.1"/>
    <property type="molecule type" value="Genomic_DNA"/>
</dbReference>
<dbReference type="AlphaFoldDB" id="A0A853IJ74"/>
<evidence type="ECO:0000313" key="1">
    <source>
        <dbReference type="EMBL" id="NYZ69135.1"/>
    </source>
</evidence>
<gene>
    <name evidence="1" type="ORF">H0A36_24245</name>
</gene>
<dbReference type="RefSeq" id="WP_180571135.1">
    <property type="nucleotide sequence ID" value="NZ_JACCKB010000062.1"/>
</dbReference>
<sequence>MTEISCKFKFECPKKWDELVVTDKDGVRFCSHCKSHVFMANDQKELDEYAAKGECVAIEMEYVMLGRPEGIPYVEYSLFIHKQKISGKKLYALRDAILPSSSLFEASQQFNMKQGKVEDIDEQHAMKLEAELTKLGIKCEIQAKNS</sequence>
<keyword evidence="2" id="KW-1185">Reference proteome</keyword>
<protein>
    <submittedName>
        <fullName evidence="1">Uncharacterized protein</fullName>
    </submittedName>
</protein>
<name>A0A853IJ74_9GAMM</name>
<dbReference type="Proteomes" id="UP000569732">
    <property type="component" value="Unassembled WGS sequence"/>
</dbReference>
<organism evidence="1 2">
    <name type="scientific">Spartinivicinus marinus</name>
    <dbReference type="NCBI Taxonomy" id="2994442"/>
    <lineage>
        <taxon>Bacteria</taxon>
        <taxon>Pseudomonadati</taxon>
        <taxon>Pseudomonadota</taxon>
        <taxon>Gammaproteobacteria</taxon>
        <taxon>Oceanospirillales</taxon>
        <taxon>Zooshikellaceae</taxon>
        <taxon>Spartinivicinus</taxon>
    </lineage>
</organism>